<dbReference type="RefSeq" id="WP_063499575.1">
    <property type="nucleotide sequence ID" value="NZ_CP014579.1"/>
</dbReference>
<evidence type="ECO:0000256" key="3">
    <source>
        <dbReference type="ARBA" id="ARBA00023163"/>
    </source>
</evidence>
<dbReference type="SUPFAM" id="SSF46689">
    <property type="entry name" value="Homeodomain-like"/>
    <property type="match status" value="1"/>
</dbReference>
<organism evidence="5 6">
    <name type="scientific">Paraburkholderia phytofirmans OLGA172</name>
    <dbReference type="NCBI Taxonomy" id="1417228"/>
    <lineage>
        <taxon>Bacteria</taxon>
        <taxon>Pseudomonadati</taxon>
        <taxon>Pseudomonadota</taxon>
        <taxon>Betaproteobacteria</taxon>
        <taxon>Burkholderiales</taxon>
        <taxon>Burkholderiaceae</taxon>
        <taxon>Paraburkholderia</taxon>
    </lineage>
</organism>
<keyword evidence="2" id="KW-0238">DNA-binding</keyword>
<dbReference type="Proteomes" id="UP000076852">
    <property type="component" value="Chromosome 2"/>
</dbReference>
<evidence type="ECO:0000313" key="6">
    <source>
        <dbReference type="Proteomes" id="UP000076852"/>
    </source>
</evidence>
<evidence type="ECO:0000256" key="1">
    <source>
        <dbReference type="ARBA" id="ARBA00023015"/>
    </source>
</evidence>
<dbReference type="PANTHER" id="PTHR46796:SF6">
    <property type="entry name" value="ARAC SUBFAMILY"/>
    <property type="match status" value="1"/>
</dbReference>
<accession>A0A167WFA5</accession>
<protein>
    <recommendedName>
        <fullName evidence="4">HTH araC/xylS-type domain-containing protein</fullName>
    </recommendedName>
</protein>
<dbReference type="InterPro" id="IPR020449">
    <property type="entry name" value="Tscrpt_reg_AraC-type_HTH"/>
</dbReference>
<dbReference type="Pfam" id="PF14525">
    <property type="entry name" value="AraC_binding_2"/>
    <property type="match status" value="1"/>
</dbReference>
<dbReference type="GO" id="GO:0003700">
    <property type="term" value="F:DNA-binding transcription factor activity"/>
    <property type="evidence" value="ECO:0007669"/>
    <property type="project" value="InterPro"/>
</dbReference>
<reference evidence="5 6" key="1">
    <citation type="journal article" date="2016" name="Gene">
        <title>PacBio SMRT assembly of a complex multi-replicon genome reveals chlorocatechol degradative operon in a region of genome plasticity.</title>
        <authorList>
            <person name="Ricker N."/>
            <person name="Shen S.Y."/>
            <person name="Goordial J."/>
            <person name="Jin S."/>
            <person name="Fulthorpe R.R."/>
        </authorList>
    </citation>
    <scope>NUCLEOTIDE SEQUENCE [LARGE SCALE GENOMIC DNA]</scope>
    <source>
        <strain evidence="5 6">OLGA172</strain>
    </source>
</reference>
<dbReference type="InterPro" id="IPR035418">
    <property type="entry name" value="AraC-bd_2"/>
</dbReference>
<dbReference type="PROSITE" id="PS01124">
    <property type="entry name" value="HTH_ARAC_FAMILY_2"/>
    <property type="match status" value="1"/>
</dbReference>
<name>A0A167WFA5_9BURK</name>
<keyword evidence="1" id="KW-0805">Transcription regulation</keyword>
<dbReference type="KEGG" id="buz:AYM40_29300"/>
<dbReference type="InterPro" id="IPR009057">
    <property type="entry name" value="Homeodomain-like_sf"/>
</dbReference>
<sequence>MGAQISLDHLPARSRFQHFRDIVNSLYVPVSVTSEDPKAFRYTRNEAVLGGVTFASGMLTKVMINRTPREVVRSESDGYMKLVLPLSGSVVFRQNKREALIKPGYFYVDDPARPYEEKVVEDLTYLSVLLPRHFVASRLDGLESVTAVGFGPDLPHSKLARDFIISLSAVWDSLEETSAAHLSSVALDLIIAALWERNIRKAPPRNIYRSAQFQRAKAFIEANLDDPRLSLDMVAGALCVSTRYLRYLLSERGFSCPRYALEQRLARCAKDLADPRLAHRSVTTIAYAWAFSDGAHFSRSFRAAFGMSPREYRASKLTIMPAG</sequence>
<gene>
    <name evidence="5" type="ORF">AYM40_29300</name>
</gene>
<dbReference type="InterPro" id="IPR018060">
    <property type="entry name" value="HTH_AraC"/>
</dbReference>
<dbReference type="EMBL" id="CP014579">
    <property type="protein sequence ID" value="ANB76343.1"/>
    <property type="molecule type" value="Genomic_DNA"/>
</dbReference>
<dbReference type="Gene3D" id="1.10.10.60">
    <property type="entry name" value="Homeodomain-like"/>
    <property type="match status" value="1"/>
</dbReference>
<dbReference type="STRING" id="1804984.AYM40_29300"/>
<proteinExistence type="predicted"/>
<dbReference type="AlphaFoldDB" id="A0A167WFA5"/>
<evidence type="ECO:0000259" key="4">
    <source>
        <dbReference type="PROSITE" id="PS01124"/>
    </source>
</evidence>
<evidence type="ECO:0000313" key="5">
    <source>
        <dbReference type="EMBL" id="ANB76343.1"/>
    </source>
</evidence>
<dbReference type="PANTHER" id="PTHR46796">
    <property type="entry name" value="HTH-TYPE TRANSCRIPTIONAL ACTIVATOR RHAS-RELATED"/>
    <property type="match status" value="1"/>
</dbReference>
<keyword evidence="3" id="KW-0804">Transcription</keyword>
<dbReference type="SMART" id="SM00342">
    <property type="entry name" value="HTH_ARAC"/>
    <property type="match status" value="1"/>
</dbReference>
<dbReference type="PRINTS" id="PR00032">
    <property type="entry name" value="HTHARAC"/>
</dbReference>
<evidence type="ECO:0000256" key="2">
    <source>
        <dbReference type="ARBA" id="ARBA00023125"/>
    </source>
</evidence>
<feature type="domain" description="HTH araC/xylS-type" evidence="4">
    <location>
        <begin position="214"/>
        <end position="315"/>
    </location>
</feature>
<dbReference type="OrthoDB" id="9178898at2"/>
<keyword evidence="6" id="KW-1185">Reference proteome</keyword>
<dbReference type="Pfam" id="PF12833">
    <property type="entry name" value="HTH_18"/>
    <property type="match status" value="1"/>
</dbReference>
<dbReference type="GO" id="GO:0043565">
    <property type="term" value="F:sequence-specific DNA binding"/>
    <property type="evidence" value="ECO:0007669"/>
    <property type="project" value="InterPro"/>
</dbReference>
<dbReference type="InterPro" id="IPR050204">
    <property type="entry name" value="AraC_XylS_family_regulators"/>
</dbReference>